<dbReference type="AlphaFoldDB" id="A0A8A1MII7"/>
<name>A0A8A1MII7_AJECA</name>
<dbReference type="VEuPathDB" id="FungiDB:I7I51_07163"/>
<sequence>MEEKVRCANEEVTQWAGAQSGRRSPLSSFRDEGVLSRKIRIAPVPYQTGETFEPKTVAEGKTGCGSVYGAFSRIPGTRNFDDNPNIIGAFSVEMLAQGGKKRGFLVSSIVQYDMHAGIWIEVLRDTMKTREIVIFSEAIQAVARVDGIQGLTTDSDSISTFSHIFTQCFPVG</sequence>
<accession>A0A8A1MII7</accession>
<organism evidence="1 2">
    <name type="scientific">Ajellomyces capsulatus</name>
    <name type="common">Darling's disease fungus</name>
    <name type="synonym">Histoplasma capsulatum</name>
    <dbReference type="NCBI Taxonomy" id="5037"/>
    <lineage>
        <taxon>Eukaryota</taxon>
        <taxon>Fungi</taxon>
        <taxon>Dikarya</taxon>
        <taxon>Ascomycota</taxon>
        <taxon>Pezizomycotina</taxon>
        <taxon>Eurotiomycetes</taxon>
        <taxon>Eurotiomycetidae</taxon>
        <taxon>Onygenales</taxon>
        <taxon>Ajellomycetaceae</taxon>
        <taxon>Histoplasma</taxon>
    </lineage>
</organism>
<gene>
    <name evidence="1" type="ORF">I7I51_07163</name>
</gene>
<dbReference type="Proteomes" id="UP000663671">
    <property type="component" value="Chromosome 3"/>
</dbReference>
<dbReference type="EMBL" id="CP069115">
    <property type="protein sequence ID" value="QSS66306.1"/>
    <property type="molecule type" value="Genomic_DNA"/>
</dbReference>
<protein>
    <submittedName>
        <fullName evidence="1">Uncharacterized protein</fullName>
    </submittedName>
</protein>
<reference evidence="1" key="1">
    <citation type="submission" date="2021-01" db="EMBL/GenBank/DDBJ databases">
        <title>Chromosome-level genome assembly of a human fungal pathogen reveals clustering of transcriptionally co-regulated genes.</title>
        <authorList>
            <person name="Voorhies M."/>
            <person name="Cohen S."/>
            <person name="Shea T.P."/>
            <person name="Petrus S."/>
            <person name="Munoz J.F."/>
            <person name="Poplawski S."/>
            <person name="Goldman W.E."/>
            <person name="Michael T."/>
            <person name="Cuomo C.A."/>
            <person name="Sil A."/>
            <person name="Beyhan S."/>
        </authorList>
    </citation>
    <scope>NUCLEOTIDE SEQUENCE</scope>
    <source>
        <strain evidence="1">WU24</strain>
    </source>
</reference>
<evidence type="ECO:0000313" key="1">
    <source>
        <dbReference type="EMBL" id="QSS66306.1"/>
    </source>
</evidence>
<evidence type="ECO:0000313" key="2">
    <source>
        <dbReference type="Proteomes" id="UP000663671"/>
    </source>
</evidence>
<proteinExistence type="predicted"/>